<evidence type="ECO:0000256" key="4">
    <source>
        <dbReference type="ARBA" id="ARBA00012096"/>
    </source>
</evidence>
<dbReference type="AlphaFoldDB" id="A0A1I7GX77"/>
<dbReference type="PANTHER" id="PTHR48078:SF6">
    <property type="entry name" value="L-THREONINE DEHYDRATASE CATABOLIC TDCB"/>
    <property type="match status" value="1"/>
</dbReference>
<dbReference type="GO" id="GO:0016846">
    <property type="term" value="F:carbon-sulfur lyase activity"/>
    <property type="evidence" value="ECO:0007669"/>
    <property type="project" value="UniProtKB-ARBA"/>
</dbReference>
<dbReference type="InterPro" id="IPR036052">
    <property type="entry name" value="TrpB-like_PALP_sf"/>
</dbReference>
<dbReference type="EMBL" id="FPBV01000003">
    <property type="protein sequence ID" value="SFU53057.1"/>
    <property type="molecule type" value="Genomic_DNA"/>
</dbReference>
<evidence type="ECO:0000256" key="2">
    <source>
        <dbReference type="ARBA" id="ARBA00001933"/>
    </source>
</evidence>
<evidence type="ECO:0000256" key="8">
    <source>
        <dbReference type="ARBA" id="ARBA00031427"/>
    </source>
</evidence>
<dbReference type="InterPro" id="IPR050147">
    <property type="entry name" value="Ser/Thr_Dehydratase"/>
</dbReference>
<evidence type="ECO:0000313" key="10">
    <source>
        <dbReference type="EMBL" id="SFU53057.1"/>
    </source>
</evidence>
<dbReference type="GO" id="GO:0009097">
    <property type="term" value="P:isoleucine biosynthetic process"/>
    <property type="evidence" value="ECO:0007669"/>
    <property type="project" value="TreeGrafter"/>
</dbReference>
<gene>
    <name evidence="10" type="ORF">SAMN05421543_103114</name>
</gene>
<keyword evidence="5" id="KW-0663">Pyridoxal phosphate</keyword>
<dbReference type="CDD" id="cd01562">
    <property type="entry name" value="Thr-dehyd"/>
    <property type="match status" value="1"/>
</dbReference>
<proteinExistence type="inferred from homology"/>
<comment type="similarity">
    <text evidence="3">Belongs to the serine/threonine dehydratase family.</text>
</comment>
<name>A0A1I7GX77_9BACL</name>
<dbReference type="FunFam" id="3.40.50.1100:FF:000005">
    <property type="entry name" value="Threonine dehydratase catabolic"/>
    <property type="match status" value="1"/>
</dbReference>
<dbReference type="PANTHER" id="PTHR48078">
    <property type="entry name" value="THREONINE DEHYDRATASE, MITOCHONDRIAL-RELATED"/>
    <property type="match status" value="1"/>
</dbReference>
<dbReference type="SUPFAM" id="SSF53686">
    <property type="entry name" value="Tryptophan synthase beta subunit-like PLP-dependent enzymes"/>
    <property type="match status" value="1"/>
</dbReference>
<dbReference type="Gene3D" id="3.40.50.1100">
    <property type="match status" value="2"/>
</dbReference>
<evidence type="ECO:0000256" key="1">
    <source>
        <dbReference type="ARBA" id="ARBA00001274"/>
    </source>
</evidence>
<dbReference type="OrthoDB" id="9811476at2"/>
<evidence type="ECO:0000259" key="9">
    <source>
        <dbReference type="Pfam" id="PF00291"/>
    </source>
</evidence>
<evidence type="ECO:0000256" key="3">
    <source>
        <dbReference type="ARBA" id="ARBA00010869"/>
    </source>
</evidence>
<evidence type="ECO:0000256" key="7">
    <source>
        <dbReference type="ARBA" id="ARBA00025527"/>
    </source>
</evidence>
<comment type="function">
    <text evidence="7">Catalyzes the anaerobic formation of alpha-ketobutyrate and ammonia from threonine in a two-step reaction. The first step involved a dehydration of threonine and a production of enamine intermediates (aminocrotonate), which tautomerizes to its imine form (iminobutyrate). Both intermediates are unstable and short-lived. The second step is the nonenzymatic hydrolysis of the enamine/imine intermediates to form 2-ketobutyrate and free ammonia. In the low water environment of the cell, the second step is accelerated by RidA.</text>
</comment>
<evidence type="ECO:0000256" key="6">
    <source>
        <dbReference type="ARBA" id="ARBA00023239"/>
    </source>
</evidence>
<organism evidence="10 11">
    <name type="scientific">Alicyclobacillus macrosporangiidus</name>
    <dbReference type="NCBI Taxonomy" id="392015"/>
    <lineage>
        <taxon>Bacteria</taxon>
        <taxon>Bacillati</taxon>
        <taxon>Bacillota</taxon>
        <taxon>Bacilli</taxon>
        <taxon>Bacillales</taxon>
        <taxon>Alicyclobacillaceae</taxon>
        <taxon>Alicyclobacillus</taxon>
    </lineage>
</organism>
<dbReference type="EC" id="4.3.1.19" evidence="4"/>
<dbReference type="GO" id="GO:0003941">
    <property type="term" value="F:L-serine ammonia-lyase activity"/>
    <property type="evidence" value="ECO:0007669"/>
    <property type="project" value="TreeGrafter"/>
</dbReference>
<comment type="catalytic activity">
    <reaction evidence="1">
        <text>L-threonine = 2-oxobutanoate + NH4(+)</text>
        <dbReference type="Rhea" id="RHEA:22108"/>
        <dbReference type="ChEBI" id="CHEBI:16763"/>
        <dbReference type="ChEBI" id="CHEBI:28938"/>
        <dbReference type="ChEBI" id="CHEBI:57926"/>
        <dbReference type="EC" id="4.3.1.19"/>
    </reaction>
</comment>
<comment type="cofactor">
    <cofactor evidence="2">
        <name>pyridoxal 5'-phosphate</name>
        <dbReference type="ChEBI" id="CHEBI:597326"/>
    </cofactor>
</comment>
<protein>
    <recommendedName>
        <fullName evidence="4">threonine ammonia-lyase</fullName>
        <ecNumber evidence="4">4.3.1.19</ecNumber>
    </recommendedName>
    <alternativeName>
        <fullName evidence="8">Threonine deaminase</fullName>
    </alternativeName>
</protein>
<dbReference type="Proteomes" id="UP000183508">
    <property type="component" value="Unassembled WGS sequence"/>
</dbReference>
<feature type="domain" description="Tryptophan synthase beta chain-like PALP" evidence="9">
    <location>
        <begin position="23"/>
        <end position="311"/>
    </location>
</feature>
<dbReference type="GO" id="GO:0004794">
    <property type="term" value="F:threonine deaminase activity"/>
    <property type="evidence" value="ECO:0007669"/>
    <property type="project" value="UniProtKB-EC"/>
</dbReference>
<dbReference type="GO" id="GO:0006565">
    <property type="term" value="P:L-serine catabolic process"/>
    <property type="evidence" value="ECO:0007669"/>
    <property type="project" value="TreeGrafter"/>
</dbReference>
<dbReference type="RefSeq" id="WP_074949955.1">
    <property type="nucleotide sequence ID" value="NZ_FPBV01000003.1"/>
</dbReference>
<reference evidence="11" key="1">
    <citation type="submission" date="2016-10" db="EMBL/GenBank/DDBJ databases">
        <authorList>
            <person name="Varghese N."/>
        </authorList>
    </citation>
    <scope>NUCLEOTIDE SEQUENCE [LARGE SCALE GENOMIC DNA]</scope>
    <source>
        <strain evidence="11">DSM 17980</strain>
    </source>
</reference>
<accession>A0A1I7GX77</accession>
<dbReference type="GO" id="GO:0006567">
    <property type="term" value="P:L-threonine catabolic process"/>
    <property type="evidence" value="ECO:0007669"/>
    <property type="project" value="TreeGrafter"/>
</dbReference>
<evidence type="ECO:0000256" key="5">
    <source>
        <dbReference type="ARBA" id="ARBA00022898"/>
    </source>
</evidence>
<evidence type="ECO:0000313" key="11">
    <source>
        <dbReference type="Proteomes" id="UP000183508"/>
    </source>
</evidence>
<dbReference type="Pfam" id="PF00291">
    <property type="entry name" value="PALP"/>
    <property type="match status" value="1"/>
</dbReference>
<sequence>MTQHPEVTWEDIEAASRRIAPYAVRTPLLYAQALSRQVGTDVYLKCENLQRTGAFKVRGALNMVLALKEQPNPPRGVITASSGNHGQAVAYAASLVGLPCTVVVPETVVPVKERAIQSYGARVIRCGTMSSQRIERAEQLAREEGLAFVPPYDHPRVVAGQGTVGLEIAEDLPGVRTVFVPVGGGGLVSGVATALKMRILGVRVVGVEPELANDTYLSLQAGHPVDIGETKTIADGLRTNHPGHYTFPIVQKRVDAIALVPEDGIRNAVVRLLDSCKILVEPSGATSVAAVMAAAERGEALQGPVVCVLSGGNMELSMLAKWLG</sequence>
<dbReference type="eggNOG" id="COG1171">
    <property type="taxonomic scope" value="Bacteria"/>
</dbReference>
<dbReference type="FunFam" id="3.40.50.1100:FF:000007">
    <property type="entry name" value="L-threonine dehydratase catabolic TdcB"/>
    <property type="match status" value="1"/>
</dbReference>
<dbReference type="STRING" id="392015.SAMN05421543_103114"/>
<keyword evidence="11" id="KW-1185">Reference proteome</keyword>
<keyword evidence="6" id="KW-0456">Lyase</keyword>
<dbReference type="InterPro" id="IPR001926">
    <property type="entry name" value="TrpB-like_PALP"/>
</dbReference>